<protein>
    <submittedName>
        <fullName evidence="2">Uncharacterized protein</fullName>
    </submittedName>
</protein>
<feature type="chain" id="PRO_5012176722" evidence="1">
    <location>
        <begin position="24"/>
        <end position="130"/>
    </location>
</feature>
<keyword evidence="3" id="KW-1185">Reference proteome</keyword>
<accession>A0A285SEV1</accession>
<dbReference type="EMBL" id="OBMT01000005">
    <property type="protein sequence ID" value="SOC06414.1"/>
    <property type="molecule type" value="Genomic_DNA"/>
</dbReference>
<dbReference type="RefSeq" id="WP_097069788.1">
    <property type="nucleotide sequence ID" value="NZ_OBMT01000005.1"/>
</dbReference>
<evidence type="ECO:0000256" key="1">
    <source>
        <dbReference type="SAM" id="SignalP"/>
    </source>
</evidence>
<dbReference type="AlphaFoldDB" id="A0A285SEV1"/>
<dbReference type="Proteomes" id="UP000219111">
    <property type="component" value="Unassembled WGS sequence"/>
</dbReference>
<keyword evidence="1" id="KW-0732">Signal</keyword>
<reference evidence="3" key="1">
    <citation type="submission" date="2017-08" db="EMBL/GenBank/DDBJ databases">
        <authorList>
            <person name="Varghese N."/>
            <person name="Submissions S."/>
        </authorList>
    </citation>
    <scope>NUCLEOTIDE SEQUENCE [LARGE SCALE GENOMIC DNA]</scope>
    <source>
        <strain evidence="3">JA276</strain>
    </source>
</reference>
<proteinExistence type="predicted"/>
<evidence type="ECO:0000313" key="2">
    <source>
        <dbReference type="EMBL" id="SOC06414.1"/>
    </source>
</evidence>
<feature type="signal peptide" evidence="1">
    <location>
        <begin position="1"/>
        <end position="23"/>
    </location>
</feature>
<organism evidence="2 3">
    <name type="scientific">Rhodobacter maris</name>
    <dbReference type="NCBI Taxonomy" id="446682"/>
    <lineage>
        <taxon>Bacteria</taxon>
        <taxon>Pseudomonadati</taxon>
        <taxon>Pseudomonadota</taxon>
        <taxon>Alphaproteobacteria</taxon>
        <taxon>Rhodobacterales</taxon>
        <taxon>Rhodobacter group</taxon>
        <taxon>Rhodobacter</taxon>
    </lineage>
</organism>
<name>A0A285SEV1_9RHOB</name>
<dbReference type="OrthoDB" id="7875668at2"/>
<sequence>MARPLVTLLAGLSIIATPLPAPAEAQRGDTAPLAIACRADRPKEPVTAEICALFAERVAARYPGRAVRLQTAHTALTLVLLEAGRQRFVARIDHAAGEGLAQGTARFDAPLDAAARAALIDRLLEAAPQL</sequence>
<evidence type="ECO:0000313" key="3">
    <source>
        <dbReference type="Proteomes" id="UP000219111"/>
    </source>
</evidence>
<gene>
    <name evidence="2" type="ORF">SAMN05877831_10512</name>
</gene>